<dbReference type="PIRSF" id="PIRSF037309">
    <property type="entry name" value="PP2A_PR55"/>
    <property type="match status" value="1"/>
</dbReference>
<reference evidence="6" key="1">
    <citation type="journal article" date="2020" name="J. Eukaryot. Microbiol.">
        <title>De novo Sequencing, Assembly and Annotation of the Transcriptome for the Free-Living Testate Amoeba Arcella intermedia.</title>
        <authorList>
            <person name="Ribeiro G.M."/>
            <person name="Porfirio-Sousa A.L."/>
            <person name="Maurer-Alcala X.X."/>
            <person name="Katz L.A."/>
            <person name="Lahr D.J.G."/>
        </authorList>
    </citation>
    <scope>NUCLEOTIDE SEQUENCE</scope>
</reference>
<feature type="compositionally biased region" description="Low complexity" evidence="5">
    <location>
        <begin position="385"/>
        <end position="395"/>
    </location>
</feature>
<dbReference type="Gene3D" id="2.130.10.10">
    <property type="entry name" value="YVTN repeat-like/Quinoprotein amine dehydrogenase"/>
    <property type="match status" value="2"/>
</dbReference>
<dbReference type="InterPro" id="IPR000009">
    <property type="entry name" value="PP2A_PR55"/>
</dbReference>
<evidence type="ECO:0000256" key="2">
    <source>
        <dbReference type="ARBA" id="ARBA00022574"/>
    </source>
</evidence>
<accession>A0A6B2L3L5</accession>
<name>A0A6B2L3L5_9EUKA</name>
<feature type="region of interest" description="Disordered" evidence="5">
    <location>
        <begin position="83"/>
        <end position="102"/>
    </location>
</feature>
<dbReference type="GO" id="GO:0019888">
    <property type="term" value="F:protein phosphatase regulator activity"/>
    <property type="evidence" value="ECO:0007669"/>
    <property type="project" value="InterPro"/>
</dbReference>
<dbReference type="AlphaFoldDB" id="A0A6B2L3L5"/>
<dbReference type="InterPro" id="IPR001680">
    <property type="entry name" value="WD40_rpt"/>
</dbReference>
<keyword evidence="3 4" id="KW-0677">Repeat</keyword>
<proteinExistence type="inferred from homology"/>
<dbReference type="SMART" id="SM00320">
    <property type="entry name" value="WD40"/>
    <property type="match status" value="4"/>
</dbReference>
<sequence length="432" mass="48731">MRRTKGYSDYNVLHTWAAHIASFDVLRSINISGAVTALEWLPFAFQSPLLLSSNEKTIKLWRITESNIKKVIYPGSPEAQIPNPFDLSPFGPSPLTPTSSPELDSMYPMGALDSSPPQRMKDKKKEKKIQSAPLVEVLAKKKVEAKLACAYADGAHPFTIHSLSANSDGSHFLSADDLTINMWNLEVHNETFSVLDLKPENMEDLSEVITTASFHPIHSYLFLWASSKGYINLCDMRQSTKYTTTEFKNDKAPQSFFREILSSISDVRFSKDGKYMLARDYMSLKLWDIRDPSKCISEVNVHDHLRPKLCDLYESDAIFDKFQCAISGDAKYFVTGSYNKQFVLHDCHANFSTTMSLRDFRKPALEPFEASPTVPTLSYKKSKAKGSPAKKPPQAEQELPMETDSQILNTSFHPAENTLALALKSTLYIYTY</sequence>
<dbReference type="Pfam" id="PF00400">
    <property type="entry name" value="WD40"/>
    <property type="match status" value="1"/>
</dbReference>
<feature type="region of interest" description="Disordered" evidence="5">
    <location>
        <begin position="379"/>
        <end position="400"/>
    </location>
</feature>
<evidence type="ECO:0000256" key="5">
    <source>
        <dbReference type="SAM" id="MobiDB-lite"/>
    </source>
</evidence>
<dbReference type="InterPro" id="IPR036322">
    <property type="entry name" value="WD40_repeat_dom_sf"/>
</dbReference>
<dbReference type="SUPFAM" id="SSF50978">
    <property type="entry name" value="WD40 repeat-like"/>
    <property type="match status" value="1"/>
</dbReference>
<evidence type="ECO:0000256" key="3">
    <source>
        <dbReference type="ARBA" id="ARBA00022737"/>
    </source>
</evidence>
<evidence type="ECO:0000313" key="6">
    <source>
        <dbReference type="EMBL" id="NDV31572.1"/>
    </source>
</evidence>
<dbReference type="InterPro" id="IPR015943">
    <property type="entry name" value="WD40/YVTN_repeat-like_dom_sf"/>
</dbReference>
<dbReference type="GO" id="GO:0000159">
    <property type="term" value="C:protein phosphatase type 2A complex"/>
    <property type="evidence" value="ECO:0007669"/>
    <property type="project" value="UniProtKB-UniRule"/>
</dbReference>
<dbReference type="PRINTS" id="PR00600">
    <property type="entry name" value="PP2APR55"/>
</dbReference>
<evidence type="ECO:0000256" key="1">
    <source>
        <dbReference type="ARBA" id="ARBA00008259"/>
    </source>
</evidence>
<dbReference type="EMBL" id="GIBP01002603">
    <property type="protein sequence ID" value="NDV31572.1"/>
    <property type="molecule type" value="Transcribed_RNA"/>
</dbReference>
<protein>
    <recommendedName>
        <fullName evidence="4">Serine/threonine-protein phosphatase 2A 55 kDa regulatory subunit B</fullName>
    </recommendedName>
</protein>
<organism evidence="6">
    <name type="scientific">Arcella intermedia</name>
    <dbReference type="NCBI Taxonomy" id="1963864"/>
    <lineage>
        <taxon>Eukaryota</taxon>
        <taxon>Amoebozoa</taxon>
        <taxon>Tubulinea</taxon>
        <taxon>Elardia</taxon>
        <taxon>Arcellinida</taxon>
        <taxon>Sphaerothecina</taxon>
        <taxon>Arcellidae</taxon>
        <taxon>Arcella</taxon>
    </lineage>
</organism>
<keyword evidence="2 4" id="KW-0853">WD repeat</keyword>
<dbReference type="PANTHER" id="PTHR11871">
    <property type="entry name" value="PROTEIN PHOSPHATASE PP2A REGULATORY SUBUNIT B"/>
    <property type="match status" value="1"/>
</dbReference>
<comment type="similarity">
    <text evidence="1 4">Belongs to the phosphatase 2A regulatory subunit B family.</text>
</comment>
<evidence type="ECO:0000256" key="4">
    <source>
        <dbReference type="RuleBase" id="RU331113"/>
    </source>
</evidence>